<keyword evidence="2" id="KW-1185">Reference proteome</keyword>
<proteinExistence type="predicted"/>
<protein>
    <submittedName>
        <fullName evidence="1">Uncharacterized protein</fullName>
    </submittedName>
</protein>
<gene>
    <name evidence="1" type="ORF">HPB50_027260</name>
</gene>
<dbReference type="Proteomes" id="UP000821845">
    <property type="component" value="Chromosome 3"/>
</dbReference>
<name>A0ACB7STV6_HYAAI</name>
<organism evidence="1 2">
    <name type="scientific">Hyalomma asiaticum</name>
    <name type="common">Tick</name>
    <dbReference type="NCBI Taxonomy" id="266040"/>
    <lineage>
        <taxon>Eukaryota</taxon>
        <taxon>Metazoa</taxon>
        <taxon>Ecdysozoa</taxon>
        <taxon>Arthropoda</taxon>
        <taxon>Chelicerata</taxon>
        <taxon>Arachnida</taxon>
        <taxon>Acari</taxon>
        <taxon>Parasitiformes</taxon>
        <taxon>Ixodida</taxon>
        <taxon>Ixodoidea</taxon>
        <taxon>Ixodidae</taxon>
        <taxon>Hyalomminae</taxon>
        <taxon>Hyalomma</taxon>
    </lineage>
</organism>
<dbReference type="EMBL" id="CM023483">
    <property type="protein sequence ID" value="KAH6937364.1"/>
    <property type="molecule type" value="Genomic_DNA"/>
</dbReference>
<accession>A0ACB7STV6</accession>
<reference evidence="1" key="1">
    <citation type="submission" date="2020-05" db="EMBL/GenBank/DDBJ databases">
        <title>Large-scale comparative analyses of tick genomes elucidate their genetic diversity and vector capacities.</title>
        <authorList>
            <person name="Jia N."/>
            <person name="Wang J."/>
            <person name="Shi W."/>
            <person name="Du L."/>
            <person name="Sun Y."/>
            <person name="Zhan W."/>
            <person name="Jiang J."/>
            <person name="Wang Q."/>
            <person name="Zhang B."/>
            <person name="Ji P."/>
            <person name="Sakyi L.B."/>
            <person name="Cui X."/>
            <person name="Yuan T."/>
            <person name="Jiang B."/>
            <person name="Yang W."/>
            <person name="Lam T.T.-Y."/>
            <person name="Chang Q."/>
            <person name="Ding S."/>
            <person name="Wang X."/>
            <person name="Zhu J."/>
            <person name="Ruan X."/>
            <person name="Zhao L."/>
            <person name="Wei J."/>
            <person name="Que T."/>
            <person name="Du C."/>
            <person name="Cheng J."/>
            <person name="Dai P."/>
            <person name="Han X."/>
            <person name="Huang E."/>
            <person name="Gao Y."/>
            <person name="Liu J."/>
            <person name="Shao H."/>
            <person name="Ye R."/>
            <person name="Li L."/>
            <person name="Wei W."/>
            <person name="Wang X."/>
            <person name="Wang C."/>
            <person name="Yang T."/>
            <person name="Huo Q."/>
            <person name="Li W."/>
            <person name="Guo W."/>
            <person name="Chen H."/>
            <person name="Zhou L."/>
            <person name="Ni X."/>
            <person name="Tian J."/>
            <person name="Zhou Y."/>
            <person name="Sheng Y."/>
            <person name="Liu T."/>
            <person name="Pan Y."/>
            <person name="Xia L."/>
            <person name="Li J."/>
            <person name="Zhao F."/>
            <person name="Cao W."/>
        </authorList>
    </citation>
    <scope>NUCLEOTIDE SEQUENCE</scope>
    <source>
        <strain evidence="1">Hyas-2018</strain>
    </source>
</reference>
<comment type="caution">
    <text evidence="1">The sequence shown here is derived from an EMBL/GenBank/DDBJ whole genome shotgun (WGS) entry which is preliminary data.</text>
</comment>
<sequence>MQSISSKDLEKITQFLYDQCWSQSRVPLEWKDATITAMPKPVRTLSLGALRPISLTSCMGKLSKRVI</sequence>
<evidence type="ECO:0000313" key="1">
    <source>
        <dbReference type="EMBL" id="KAH6937364.1"/>
    </source>
</evidence>
<evidence type="ECO:0000313" key="2">
    <source>
        <dbReference type="Proteomes" id="UP000821845"/>
    </source>
</evidence>